<evidence type="ECO:0000256" key="4">
    <source>
        <dbReference type="SAM" id="SignalP"/>
    </source>
</evidence>
<dbReference type="Pfam" id="PF00353">
    <property type="entry name" value="HemolysinCabind"/>
    <property type="match status" value="4"/>
</dbReference>
<sequence>MLLLAGLLGMMAVGATAFFGFDIGAEDAEDDVLNMPLPDGSGTDDLLAEVDNLGQSDLLSDAPYPPENTADPEWQIITGQPGADTINGSDVNDQINGGAGDDLIFGGFGGDQLFGGAGADTVDGQSGDDTLHGGDDNDSLVGGSGHDQIFGHNGADTLLGGDGDDSLVGSAGNDVLLGQDGADALHGDLGDDVLQGGRGADTLFGGWGNDTISGVVDDPDVPGIQDLDEGDYLNGGGGDDLILAGRDDIISTGDGADTVALGDWLSQDHQAQVTDFSAAEDSLMVIYDDSVDPDPDVTITQDEETPSRQHVELNGVRIAAVEGTDGLTLDHVTLIAESTLASGWPV</sequence>
<dbReference type="PROSITE" id="PS00330">
    <property type="entry name" value="HEMOLYSIN_CALCIUM"/>
    <property type="match status" value="4"/>
</dbReference>
<comment type="caution">
    <text evidence="5">The sequence shown here is derived from an EMBL/GenBank/DDBJ whole genome shotgun (WGS) entry which is preliminary data.</text>
</comment>
<evidence type="ECO:0000313" key="6">
    <source>
        <dbReference type="Proteomes" id="UP000639775"/>
    </source>
</evidence>
<dbReference type="PANTHER" id="PTHR38340:SF1">
    <property type="entry name" value="S-LAYER PROTEIN"/>
    <property type="match status" value="1"/>
</dbReference>
<evidence type="ECO:0000256" key="2">
    <source>
        <dbReference type="ARBA" id="ARBA00022525"/>
    </source>
</evidence>
<protein>
    <submittedName>
        <fullName evidence="5">Calcium-binding protein</fullName>
    </submittedName>
</protein>
<dbReference type="Gene3D" id="2.150.10.10">
    <property type="entry name" value="Serralysin-like metalloprotease, C-terminal"/>
    <property type="match status" value="4"/>
</dbReference>
<accession>A0A967BDD3</accession>
<dbReference type="EMBL" id="JAAORB010000007">
    <property type="protein sequence ID" value="NHQ73986.1"/>
    <property type="molecule type" value="Genomic_DNA"/>
</dbReference>
<keyword evidence="4" id="KW-0732">Signal</keyword>
<dbReference type="GO" id="GO:0005576">
    <property type="term" value="C:extracellular region"/>
    <property type="evidence" value="ECO:0007669"/>
    <property type="project" value="UniProtKB-SubCell"/>
</dbReference>
<dbReference type="InterPro" id="IPR018511">
    <property type="entry name" value="Hemolysin-typ_Ca-bd_CS"/>
</dbReference>
<dbReference type="SUPFAM" id="SSF51120">
    <property type="entry name" value="beta-Roll"/>
    <property type="match status" value="2"/>
</dbReference>
<organism evidence="5 6">
    <name type="scientific">Roseovarius gahaiensis</name>
    <dbReference type="NCBI Taxonomy" id="2716691"/>
    <lineage>
        <taxon>Bacteria</taxon>
        <taxon>Pseudomonadati</taxon>
        <taxon>Pseudomonadota</taxon>
        <taxon>Alphaproteobacteria</taxon>
        <taxon>Rhodobacterales</taxon>
        <taxon>Roseobacteraceae</taxon>
        <taxon>Roseovarius</taxon>
    </lineage>
</organism>
<proteinExistence type="predicted"/>
<comment type="subcellular location">
    <subcellularLocation>
        <location evidence="1">Secreted</location>
    </subcellularLocation>
</comment>
<gene>
    <name evidence="5" type="ORF">HAT86_05835</name>
</gene>
<name>A0A967BDD3_9RHOB</name>
<reference evidence="5" key="1">
    <citation type="submission" date="2020-03" db="EMBL/GenBank/DDBJ databases">
        <title>Roseovarius gahaiensis sp. nov., isolated from Gahai Saline Lake, China.</title>
        <authorList>
            <person name="Sun X."/>
        </authorList>
    </citation>
    <scope>NUCLEOTIDE SEQUENCE</scope>
    <source>
        <strain evidence="5">GH877</strain>
    </source>
</reference>
<dbReference type="PANTHER" id="PTHR38340">
    <property type="entry name" value="S-LAYER PROTEIN"/>
    <property type="match status" value="1"/>
</dbReference>
<dbReference type="AlphaFoldDB" id="A0A967BDD3"/>
<dbReference type="InterPro" id="IPR050557">
    <property type="entry name" value="RTX_toxin/Mannuronan_C5-epim"/>
</dbReference>
<keyword evidence="6" id="KW-1185">Reference proteome</keyword>
<dbReference type="Proteomes" id="UP000639775">
    <property type="component" value="Unassembled WGS sequence"/>
</dbReference>
<evidence type="ECO:0000256" key="3">
    <source>
        <dbReference type="SAM" id="MobiDB-lite"/>
    </source>
</evidence>
<evidence type="ECO:0000256" key="1">
    <source>
        <dbReference type="ARBA" id="ARBA00004613"/>
    </source>
</evidence>
<feature type="chain" id="PRO_5036730384" evidence="4">
    <location>
        <begin position="18"/>
        <end position="346"/>
    </location>
</feature>
<feature type="signal peptide" evidence="4">
    <location>
        <begin position="1"/>
        <end position="17"/>
    </location>
</feature>
<keyword evidence="2" id="KW-0964">Secreted</keyword>
<evidence type="ECO:0000313" key="5">
    <source>
        <dbReference type="EMBL" id="NHQ73986.1"/>
    </source>
</evidence>
<dbReference type="InterPro" id="IPR001343">
    <property type="entry name" value="Hemolysn_Ca-bd"/>
</dbReference>
<dbReference type="GO" id="GO:0005509">
    <property type="term" value="F:calcium ion binding"/>
    <property type="evidence" value="ECO:0007669"/>
    <property type="project" value="InterPro"/>
</dbReference>
<feature type="region of interest" description="Disordered" evidence="3">
    <location>
        <begin position="116"/>
        <end position="139"/>
    </location>
</feature>
<dbReference type="InterPro" id="IPR011049">
    <property type="entry name" value="Serralysin-like_metalloprot_C"/>
</dbReference>
<dbReference type="PRINTS" id="PR00313">
    <property type="entry name" value="CABNDNGRPT"/>
</dbReference>
<dbReference type="RefSeq" id="WP_167194368.1">
    <property type="nucleotide sequence ID" value="NZ_JAAORB010000007.1"/>
</dbReference>